<dbReference type="Gene3D" id="1.20.1050.140">
    <property type="match status" value="1"/>
</dbReference>
<dbReference type="InterPro" id="IPR004017">
    <property type="entry name" value="Cys_rich_dom"/>
</dbReference>
<proteinExistence type="predicted"/>
<dbReference type="Pfam" id="PF02754">
    <property type="entry name" value="CCG"/>
    <property type="match status" value="2"/>
</dbReference>
<dbReference type="OrthoDB" id="9777685at2"/>
<dbReference type="EMBL" id="LYVF01000002">
    <property type="protein sequence ID" value="OAT87106.1"/>
    <property type="molecule type" value="Genomic_DNA"/>
</dbReference>
<dbReference type="AlphaFoldDB" id="A0A1B7LKK3"/>
<dbReference type="GO" id="GO:0016491">
    <property type="term" value="F:oxidoreductase activity"/>
    <property type="evidence" value="ECO:0007669"/>
    <property type="project" value="UniProtKB-KW"/>
</dbReference>
<accession>A0A1B7LKK3</accession>
<protein>
    <submittedName>
        <fullName evidence="3">Heterodisulfide reductase subunit B</fullName>
    </submittedName>
</protein>
<organism evidence="3 4">
    <name type="scientific">Desulfotomaculum copahuensis</name>
    <dbReference type="NCBI Taxonomy" id="1838280"/>
    <lineage>
        <taxon>Bacteria</taxon>
        <taxon>Bacillati</taxon>
        <taxon>Bacillota</taxon>
        <taxon>Clostridia</taxon>
        <taxon>Eubacteriales</taxon>
        <taxon>Desulfotomaculaceae</taxon>
        <taxon>Desulfotomaculum</taxon>
    </lineage>
</organism>
<dbReference type="RefSeq" id="WP_066665870.1">
    <property type="nucleotide sequence ID" value="NZ_LYVF01000002.1"/>
</dbReference>
<dbReference type="STRING" id="1838280.A6M21_02135"/>
<reference evidence="3 4" key="1">
    <citation type="submission" date="2016-04" db="EMBL/GenBank/DDBJ databases">
        <authorList>
            <person name="Evans L.H."/>
            <person name="Alamgir A."/>
            <person name="Owens N."/>
            <person name="Weber N.D."/>
            <person name="Virtaneva K."/>
            <person name="Barbian K."/>
            <person name="Babar A."/>
            <person name="Rosenke K."/>
        </authorList>
    </citation>
    <scope>NUCLEOTIDE SEQUENCE [LARGE SCALE GENOMIC DNA]</scope>
    <source>
        <strain evidence="3 4">LMa1</strain>
    </source>
</reference>
<evidence type="ECO:0000313" key="3">
    <source>
        <dbReference type="EMBL" id="OAT87106.1"/>
    </source>
</evidence>
<feature type="domain" description="Cysteine-rich" evidence="2">
    <location>
        <begin position="4"/>
        <end position="85"/>
    </location>
</feature>
<evidence type="ECO:0000259" key="2">
    <source>
        <dbReference type="Pfam" id="PF02754"/>
    </source>
</evidence>
<name>A0A1B7LKK3_9FIRM</name>
<keyword evidence="4" id="KW-1185">Reference proteome</keyword>
<keyword evidence="1" id="KW-0560">Oxidoreductase</keyword>
<dbReference type="Proteomes" id="UP000078532">
    <property type="component" value="Unassembled WGS sequence"/>
</dbReference>
<dbReference type="PANTHER" id="PTHR42947:SF1">
    <property type="entry name" value="COB--COM HETERODISULFIDE REDUCTASE SUBUNIT B 1"/>
    <property type="match status" value="1"/>
</dbReference>
<gene>
    <name evidence="3" type="ORF">A6M21_02135</name>
</gene>
<sequence length="282" mass="30817">MKLSYFPGCSLQTSAREFDLSARAVCGELDLELVELPDWNCCGATSAHSLNHELGLTLPARNLGLAQETGLDLVASCSACYNRLKSADYALKTNPAQAGAMRQKTGLDFDQNLHVLSLLEAVTTRIGIERIKQRVSRPLKNLKVVCYYGCLLVRPPRVTAFDSPEFPVSMDRLMAALGAEPLQWSYKTDCCGASLSICDSRTVRNMVNNLLQMAAETGANAVVTACTLCHANLEMRRDPSRTMPVFYFTELMGLAFGLSACAGWLHRHLVDPFPVLAPVLAV</sequence>
<evidence type="ECO:0000256" key="1">
    <source>
        <dbReference type="ARBA" id="ARBA00023002"/>
    </source>
</evidence>
<comment type="caution">
    <text evidence="3">The sequence shown here is derived from an EMBL/GenBank/DDBJ whole genome shotgun (WGS) entry which is preliminary data.</text>
</comment>
<dbReference type="InterPro" id="IPR051278">
    <property type="entry name" value="HdrB/HdrD_reductase"/>
</dbReference>
<dbReference type="PANTHER" id="PTHR42947">
    <property type="entry name" value="COB--COM HETERODISULFIDE REDUCTASE SUBUNIT B 1"/>
    <property type="match status" value="1"/>
</dbReference>
<feature type="domain" description="Cysteine-rich" evidence="2">
    <location>
        <begin position="144"/>
        <end position="233"/>
    </location>
</feature>
<evidence type="ECO:0000313" key="4">
    <source>
        <dbReference type="Proteomes" id="UP000078532"/>
    </source>
</evidence>